<dbReference type="GO" id="GO:0003729">
    <property type="term" value="F:mRNA binding"/>
    <property type="evidence" value="ECO:0007669"/>
    <property type="project" value="InterPro"/>
</dbReference>
<feature type="compositionally biased region" description="Polar residues" evidence="13">
    <location>
        <begin position="334"/>
        <end position="351"/>
    </location>
</feature>
<evidence type="ECO:0000256" key="3">
    <source>
        <dbReference type="ARBA" id="ARBA00009548"/>
    </source>
</evidence>
<feature type="region of interest" description="Disordered" evidence="13">
    <location>
        <begin position="1"/>
        <end position="114"/>
    </location>
</feature>
<dbReference type="PANTHER" id="PTHR46837:SF5">
    <property type="entry name" value="PROTEIN MLN51 HOMOLOG"/>
    <property type="match status" value="1"/>
</dbReference>
<evidence type="ECO:0000259" key="14">
    <source>
        <dbReference type="SMART" id="SM01044"/>
    </source>
</evidence>
<reference evidence="15" key="1">
    <citation type="submission" date="2024-03" db="EMBL/GenBank/DDBJ databases">
        <title>WGS assembly of Saponaria officinalis var. Norfolk2.</title>
        <authorList>
            <person name="Jenkins J."/>
            <person name="Shu S."/>
            <person name="Grimwood J."/>
            <person name="Barry K."/>
            <person name="Goodstein D."/>
            <person name="Schmutz J."/>
            <person name="Leebens-Mack J."/>
            <person name="Osbourn A."/>
        </authorList>
    </citation>
    <scope>NUCLEOTIDE SEQUENCE [LARGE SCALE GENOMIC DNA]</scope>
    <source>
        <strain evidence="15">JIC</strain>
    </source>
</reference>
<comment type="similarity">
    <text evidence="3">Belongs to the CASC3 family.</text>
</comment>
<keyword evidence="10" id="KW-0866">Nonsense-mediated mRNA decay</keyword>
<evidence type="ECO:0000256" key="13">
    <source>
        <dbReference type="SAM" id="MobiDB-lite"/>
    </source>
</evidence>
<evidence type="ECO:0000256" key="2">
    <source>
        <dbReference type="ARBA" id="ARBA00004496"/>
    </source>
</evidence>
<feature type="compositionally biased region" description="Acidic residues" evidence="13">
    <location>
        <begin position="9"/>
        <end position="20"/>
    </location>
</feature>
<evidence type="ECO:0000313" key="15">
    <source>
        <dbReference type="EMBL" id="KAK9677145.1"/>
    </source>
</evidence>
<sequence length="669" mass="71733">MAGEGGGAVDEENTDYESDPEEVKMMSLKMRRREASDDEVEEEEEERGNRSCSPRNSRSGGIVVDFDGDFDDQGGAADYDDENDVGDEEEDEYYDEYDEEEDEEEVVVGGEEYGEVEERVIGGGDAVVAKAENGTEAGIVVGEEGDGDGEVKEGGGEVEEEKKEVEPFSVPTSGAFYMHDDRFRGNVGGGGRHRRTFGGRKLWESKDERKWGHDKFEELNLHDRHYEEGRRSSRGSNQGRGKTRGTSGGYSRGNRGRGNSGNSNQNAAPKDVRGRGPRRYQPLIKNKGETLPPPYKQSARSFEKRSHSGSGRMAASTESSNVDHEAASAKKFGSNLSSASPPFYPSGSSTKDVALTQKKDLHSVNLNKNIQPSADPKFFMPTSNSTSRGKNIIDSTGIDRLHSDNTVSSANTKASSNSKSQSSSSLSSPNQFAHPKGQGRVVATYKPAVSQPPQINNQVNKVSSQATQANQQTLVLSQGQSTRLQAPGQQVAQRPLVASQSLSPPKAGKGAVQGTGRGSLVYGGGQVAGSGGNVGTGQGDPNMPAFFPVMQFGGQHPGGMGVPAVGMAFPGYVAQPNGLGNSEMTWLPVLASAANAMGAPYCPPYLAVDGNYHSRPAGQTSALPAPSKDNNLNKPNIELKPQPRSEVTNDEFSQRQNKPRRYSEMSFSQ</sequence>
<dbReference type="GO" id="GO:0000184">
    <property type="term" value="P:nuclear-transcribed mRNA catabolic process, nonsense-mediated decay"/>
    <property type="evidence" value="ECO:0007669"/>
    <property type="project" value="UniProtKB-KW"/>
</dbReference>
<comment type="subcellular location">
    <subcellularLocation>
        <location evidence="2">Cytoplasm</location>
    </subcellularLocation>
    <subcellularLocation>
        <location evidence="1">Nucleus</location>
    </subcellularLocation>
</comment>
<evidence type="ECO:0000256" key="9">
    <source>
        <dbReference type="ARBA" id="ARBA00022884"/>
    </source>
</evidence>
<keyword evidence="12" id="KW-0539">Nucleus</keyword>
<feature type="compositionally biased region" description="Acidic residues" evidence="13">
    <location>
        <begin position="36"/>
        <end position="46"/>
    </location>
</feature>
<accession>A0AAW1HL21</accession>
<feature type="compositionally biased region" description="Gly residues" evidence="13">
    <location>
        <begin position="246"/>
        <end position="259"/>
    </location>
</feature>
<gene>
    <name evidence="15" type="ORF">RND81_11G123600</name>
</gene>
<keyword evidence="11" id="KW-0508">mRNA splicing</keyword>
<evidence type="ECO:0000256" key="12">
    <source>
        <dbReference type="ARBA" id="ARBA00023242"/>
    </source>
</evidence>
<feature type="compositionally biased region" description="Polar residues" evidence="13">
    <location>
        <begin position="617"/>
        <end position="634"/>
    </location>
</feature>
<comment type="caution">
    <text evidence="15">The sequence shown here is derived from an EMBL/GenBank/DDBJ whole genome shotgun (WGS) entry which is preliminary data.</text>
</comment>
<evidence type="ECO:0000256" key="6">
    <source>
        <dbReference type="ARBA" id="ARBA00022664"/>
    </source>
</evidence>
<keyword evidence="6" id="KW-0507">mRNA processing</keyword>
<dbReference type="GO" id="GO:0006397">
    <property type="term" value="P:mRNA processing"/>
    <property type="evidence" value="ECO:0007669"/>
    <property type="project" value="UniProtKB-KW"/>
</dbReference>
<dbReference type="GO" id="GO:0051028">
    <property type="term" value="P:mRNA transport"/>
    <property type="evidence" value="ECO:0007669"/>
    <property type="project" value="UniProtKB-KW"/>
</dbReference>
<keyword evidence="7" id="KW-0509">mRNA transport</keyword>
<evidence type="ECO:0000256" key="10">
    <source>
        <dbReference type="ARBA" id="ARBA00023161"/>
    </source>
</evidence>
<evidence type="ECO:0000256" key="7">
    <source>
        <dbReference type="ARBA" id="ARBA00022816"/>
    </source>
</evidence>
<feature type="compositionally biased region" description="Polar residues" evidence="13">
    <location>
        <begin position="50"/>
        <end position="59"/>
    </location>
</feature>
<evidence type="ECO:0000313" key="16">
    <source>
        <dbReference type="Proteomes" id="UP001443914"/>
    </source>
</evidence>
<feature type="region of interest" description="Disordered" evidence="13">
    <location>
        <begin position="135"/>
        <end position="438"/>
    </location>
</feature>
<dbReference type="Proteomes" id="UP001443914">
    <property type="component" value="Unassembled WGS sequence"/>
</dbReference>
<feature type="compositionally biased region" description="Acidic residues" evidence="13">
    <location>
        <begin position="66"/>
        <end position="106"/>
    </location>
</feature>
<protein>
    <recommendedName>
        <fullName evidence="14">Btz domain-containing protein</fullName>
    </recommendedName>
</protein>
<dbReference type="EMBL" id="JBDFQZ010000011">
    <property type="protein sequence ID" value="KAK9677145.1"/>
    <property type="molecule type" value="Genomic_DNA"/>
</dbReference>
<evidence type="ECO:0000256" key="11">
    <source>
        <dbReference type="ARBA" id="ARBA00023187"/>
    </source>
</evidence>
<keyword evidence="4" id="KW-0813">Transport</keyword>
<proteinExistence type="inferred from homology"/>
<feature type="compositionally biased region" description="Basic and acidic residues" evidence="13">
    <location>
        <begin position="149"/>
        <end position="166"/>
    </location>
</feature>
<keyword evidence="16" id="KW-1185">Reference proteome</keyword>
<organism evidence="15 16">
    <name type="scientific">Saponaria officinalis</name>
    <name type="common">Common soapwort</name>
    <name type="synonym">Lychnis saponaria</name>
    <dbReference type="NCBI Taxonomy" id="3572"/>
    <lineage>
        <taxon>Eukaryota</taxon>
        <taxon>Viridiplantae</taxon>
        <taxon>Streptophyta</taxon>
        <taxon>Embryophyta</taxon>
        <taxon>Tracheophyta</taxon>
        <taxon>Spermatophyta</taxon>
        <taxon>Magnoliopsida</taxon>
        <taxon>eudicotyledons</taxon>
        <taxon>Gunneridae</taxon>
        <taxon>Pentapetalae</taxon>
        <taxon>Caryophyllales</taxon>
        <taxon>Caryophyllaceae</taxon>
        <taxon>Caryophylleae</taxon>
        <taxon>Saponaria</taxon>
    </lineage>
</organism>
<name>A0AAW1HL21_SAPOF</name>
<dbReference type="GO" id="GO:0008380">
    <property type="term" value="P:RNA splicing"/>
    <property type="evidence" value="ECO:0007669"/>
    <property type="project" value="UniProtKB-KW"/>
</dbReference>
<dbReference type="SMART" id="SM01044">
    <property type="entry name" value="Btz"/>
    <property type="match status" value="1"/>
</dbReference>
<feature type="domain" description="Btz" evidence="14">
    <location>
        <begin position="139"/>
        <end position="239"/>
    </location>
</feature>
<keyword evidence="8" id="KW-0810">Translation regulation</keyword>
<evidence type="ECO:0000256" key="5">
    <source>
        <dbReference type="ARBA" id="ARBA00022490"/>
    </source>
</evidence>
<dbReference type="AlphaFoldDB" id="A0AAW1HL21"/>
<evidence type="ECO:0000256" key="4">
    <source>
        <dbReference type="ARBA" id="ARBA00022448"/>
    </source>
</evidence>
<evidence type="ECO:0000256" key="1">
    <source>
        <dbReference type="ARBA" id="ARBA00004123"/>
    </source>
</evidence>
<dbReference type="InterPro" id="IPR018545">
    <property type="entry name" value="Btz_dom"/>
</dbReference>
<dbReference type="GO" id="GO:0005737">
    <property type="term" value="C:cytoplasm"/>
    <property type="evidence" value="ECO:0007669"/>
    <property type="project" value="UniProtKB-SubCell"/>
</dbReference>
<keyword evidence="5" id="KW-0963">Cytoplasm</keyword>
<dbReference type="Pfam" id="PF09405">
    <property type="entry name" value="Btz"/>
    <property type="match status" value="1"/>
</dbReference>
<keyword evidence="9" id="KW-0694">RNA-binding</keyword>
<evidence type="ECO:0000256" key="8">
    <source>
        <dbReference type="ARBA" id="ARBA00022845"/>
    </source>
</evidence>
<feature type="region of interest" description="Disordered" evidence="13">
    <location>
        <begin position="617"/>
        <end position="669"/>
    </location>
</feature>
<dbReference type="GO" id="GO:0035145">
    <property type="term" value="C:exon-exon junction complex"/>
    <property type="evidence" value="ECO:0007669"/>
    <property type="project" value="InterPro"/>
</dbReference>
<dbReference type="InterPro" id="IPR044796">
    <property type="entry name" value="MLN51_plant"/>
</dbReference>
<feature type="compositionally biased region" description="Low complexity" evidence="13">
    <location>
        <begin position="408"/>
        <end position="428"/>
    </location>
</feature>
<feature type="compositionally biased region" description="Basic and acidic residues" evidence="13">
    <location>
        <begin position="201"/>
        <end position="231"/>
    </location>
</feature>
<feature type="region of interest" description="Disordered" evidence="13">
    <location>
        <begin position="488"/>
        <end position="515"/>
    </location>
</feature>
<feature type="compositionally biased region" description="Polar residues" evidence="13">
    <location>
        <begin position="488"/>
        <end position="503"/>
    </location>
</feature>
<dbReference type="PANTHER" id="PTHR46837">
    <property type="entry name" value="PROTEIN MLN51 HOMOLOG"/>
    <property type="match status" value="1"/>
</dbReference>
<dbReference type="GO" id="GO:0006417">
    <property type="term" value="P:regulation of translation"/>
    <property type="evidence" value="ECO:0007669"/>
    <property type="project" value="UniProtKB-KW"/>
</dbReference>